<keyword evidence="2" id="KW-1185">Reference proteome</keyword>
<dbReference type="RefSeq" id="WP_066693227.1">
    <property type="nucleotide sequence ID" value="NZ_LQQO01000045.1"/>
</dbReference>
<accession>A0ABR5YAF8</accession>
<organism evidence="1 2">
    <name type="scientific">Sphingomonas hankookensis</name>
    <dbReference type="NCBI Taxonomy" id="563996"/>
    <lineage>
        <taxon>Bacteria</taxon>
        <taxon>Pseudomonadati</taxon>
        <taxon>Pseudomonadota</taxon>
        <taxon>Alphaproteobacteria</taxon>
        <taxon>Sphingomonadales</taxon>
        <taxon>Sphingomonadaceae</taxon>
        <taxon>Sphingomonas</taxon>
    </lineage>
</organism>
<evidence type="ECO:0000313" key="1">
    <source>
        <dbReference type="EMBL" id="KZE10955.1"/>
    </source>
</evidence>
<sequence>MALFAWISRRYATSIKPDGFGQGLLDDLRWIWRVRRYRQLTMTWRAPTPDEEAAIIADPLLGRFGDDTIGIAEIDGLRCIVRDRDWFGWPDPPRFVFFAMAGDRVAAAADFNDWPSCWTPAPPDYSIVTPTTFHSPPS</sequence>
<gene>
    <name evidence="1" type="ORF">AVT10_06285</name>
</gene>
<reference evidence="2" key="1">
    <citation type="submission" date="2016-01" db="EMBL/GenBank/DDBJ databases">
        <title>Draft genome of Chromobacterium sp. F49.</title>
        <authorList>
            <person name="Hong K.W."/>
        </authorList>
    </citation>
    <scope>NUCLEOTIDE SEQUENCE [LARGE SCALE GENOMIC DNA]</scope>
    <source>
        <strain evidence="2">CN3</strain>
    </source>
</reference>
<proteinExistence type="predicted"/>
<name>A0ABR5YAF8_9SPHN</name>
<evidence type="ECO:0000313" key="2">
    <source>
        <dbReference type="Proteomes" id="UP000076609"/>
    </source>
</evidence>
<dbReference type="Proteomes" id="UP000076609">
    <property type="component" value="Unassembled WGS sequence"/>
</dbReference>
<comment type="caution">
    <text evidence="1">The sequence shown here is derived from an EMBL/GenBank/DDBJ whole genome shotgun (WGS) entry which is preliminary data.</text>
</comment>
<protein>
    <submittedName>
        <fullName evidence="1">Uncharacterized protein</fullName>
    </submittedName>
</protein>
<dbReference type="EMBL" id="LQQO01000045">
    <property type="protein sequence ID" value="KZE10955.1"/>
    <property type="molecule type" value="Genomic_DNA"/>
</dbReference>